<dbReference type="GO" id="GO:0012505">
    <property type="term" value="C:endomembrane system"/>
    <property type="evidence" value="ECO:0007669"/>
    <property type="project" value="TreeGrafter"/>
</dbReference>
<dbReference type="EMBL" id="JAHLUH010000009">
    <property type="protein sequence ID" value="KAG7726565.1"/>
    <property type="molecule type" value="Genomic_DNA"/>
</dbReference>
<dbReference type="GO" id="GO:0031201">
    <property type="term" value="C:SNARE complex"/>
    <property type="evidence" value="ECO:0007669"/>
    <property type="project" value="TreeGrafter"/>
</dbReference>
<feature type="domain" description="T-SNARE coiled-coil homology" evidence="5">
    <location>
        <begin position="168"/>
        <end position="230"/>
    </location>
</feature>
<dbReference type="GO" id="GO:0005484">
    <property type="term" value="F:SNAP receptor activity"/>
    <property type="evidence" value="ECO:0007669"/>
    <property type="project" value="InterPro"/>
</dbReference>
<keyword evidence="8" id="KW-1185">Reference proteome</keyword>
<reference evidence="6 8" key="1">
    <citation type="journal article" date="2021" name="G3 (Bethesda)">
        <title>Genomic diversity, chromosomal rearrangements, and interspecies hybridization in the ogataea polymorpha species complex.</title>
        <authorList>
            <person name="Hanson S.J."/>
            <person name="Cinneide E.O."/>
            <person name="Salzberg L.I."/>
            <person name="Wolfe K.H."/>
            <person name="McGowan J."/>
            <person name="Fitzpatrick D.A."/>
            <person name="Matlin K."/>
        </authorList>
    </citation>
    <scope>NUCLEOTIDE SEQUENCE</scope>
    <source>
        <strain evidence="7">81-436-3</strain>
        <strain evidence="6">83-405-1</strain>
    </source>
</reference>
<evidence type="ECO:0000313" key="9">
    <source>
        <dbReference type="Proteomes" id="UP000738402"/>
    </source>
</evidence>
<keyword evidence="4" id="KW-0472">Membrane</keyword>
<dbReference type="Proteomes" id="UP000697297">
    <property type="component" value="Unassembled WGS sequence"/>
</dbReference>
<dbReference type="Pfam" id="PF14523">
    <property type="entry name" value="Syntaxin_2"/>
    <property type="match status" value="1"/>
</dbReference>
<feature type="region of interest" description="Disordered" evidence="3">
    <location>
        <begin position="1"/>
        <end position="26"/>
    </location>
</feature>
<dbReference type="SMART" id="SM00503">
    <property type="entry name" value="SynN"/>
    <property type="match status" value="1"/>
</dbReference>
<proteinExistence type="inferred from homology"/>
<accession>A0AAN6D5G9</accession>
<sequence length="260" mass="29632">MSFANLDLEAQKQAPDNGSTSGPTDQLNKISSQLSDLITNISKFDKLQQQLGTKKDTLGLRNKLSSIVKKCNSLHSEIDQSLALLEKSPEVINNSTLQYTKQKLKAQCSEMFRNYQLVQRAYNERLQSVVVNEEYENNKKDASAAETTPLLQQQQKTQITNAELEFHESIIQQREQAIDNISRGVQDINKIFQDLNEMVDQQGEQIDTIEDNLLTYTSDNRVAHRELAKADAYQKKKRKWTCIFLVVLVVVLLILIALMN</sequence>
<dbReference type="InterPro" id="IPR010989">
    <property type="entry name" value="SNARE"/>
</dbReference>
<evidence type="ECO:0000256" key="1">
    <source>
        <dbReference type="ARBA" id="ARBA00009063"/>
    </source>
</evidence>
<dbReference type="GO" id="GO:0000149">
    <property type="term" value="F:SNARE binding"/>
    <property type="evidence" value="ECO:0007669"/>
    <property type="project" value="TreeGrafter"/>
</dbReference>
<protein>
    <recommendedName>
        <fullName evidence="5">t-SNARE coiled-coil homology domain-containing protein</fullName>
    </recommendedName>
</protein>
<dbReference type="EMBL" id="JAHLUN010000007">
    <property type="protein sequence ID" value="KAG7764908.1"/>
    <property type="molecule type" value="Genomic_DNA"/>
</dbReference>
<dbReference type="PANTHER" id="PTHR19957">
    <property type="entry name" value="SYNTAXIN"/>
    <property type="match status" value="1"/>
</dbReference>
<dbReference type="InterPro" id="IPR000727">
    <property type="entry name" value="T_SNARE_dom"/>
</dbReference>
<name>A0AAN6D5G9_9ASCO</name>
<dbReference type="PANTHER" id="PTHR19957:SF418">
    <property type="entry name" value="SNAP RECEPTOR"/>
    <property type="match status" value="1"/>
</dbReference>
<evidence type="ECO:0000256" key="4">
    <source>
        <dbReference type="SAM" id="Phobius"/>
    </source>
</evidence>
<keyword evidence="4" id="KW-0812">Transmembrane</keyword>
<dbReference type="Pfam" id="PF05739">
    <property type="entry name" value="SNARE"/>
    <property type="match status" value="1"/>
</dbReference>
<dbReference type="SMART" id="SM00397">
    <property type="entry name" value="t_SNARE"/>
    <property type="match status" value="1"/>
</dbReference>
<dbReference type="Proteomes" id="UP000738402">
    <property type="component" value="Unassembled WGS sequence"/>
</dbReference>
<dbReference type="GO" id="GO:0048278">
    <property type="term" value="P:vesicle docking"/>
    <property type="evidence" value="ECO:0007669"/>
    <property type="project" value="TreeGrafter"/>
</dbReference>
<comment type="similarity">
    <text evidence="1 2">Belongs to the syntaxin family.</text>
</comment>
<dbReference type="GO" id="GO:0006906">
    <property type="term" value="P:vesicle fusion"/>
    <property type="evidence" value="ECO:0007669"/>
    <property type="project" value="TreeGrafter"/>
</dbReference>
<dbReference type="GO" id="GO:0006896">
    <property type="term" value="P:Golgi to vacuole transport"/>
    <property type="evidence" value="ECO:0007669"/>
    <property type="project" value="TreeGrafter"/>
</dbReference>
<feature type="transmembrane region" description="Helical" evidence="4">
    <location>
        <begin position="240"/>
        <end position="259"/>
    </location>
</feature>
<dbReference type="PROSITE" id="PS00914">
    <property type="entry name" value="SYNTAXIN"/>
    <property type="match status" value="1"/>
</dbReference>
<gene>
    <name evidence="6" type="ORF">KL933_003496</name>
    <name evidence="7" type="ORF">KL946_002775</name>
</gene>
<evidence type="ECO:0000259" key="5">
    <source>
        <dbReference type="PROSITE" id="PS50192"/>
    </source>
</evidence>
<dbReference type="AlphaFoldDB" id="A0AAN6D5G9"/>
<dbReference type="InterPro" id="IPR045242">
    <property type="entry name" value="Syntaxin"/>
</dbReference>
<dbReference type="Gene3D" id="1.20.5.110">
    <property type="match status" value="1"/>
</dbReference>
<evidence type="ECO:0000313" key="6">
    <source>
        <dbReference type="EMBL" id="KAG7726565.1"/>
    </source>
</evidence>
<comment type="caution">
    <text evidence="6">The sequence shown here is derived from an EMBL/GenBank/DDBJ whole genome shotgun (WGS) entry which is preliminary data.</text>
</comment>
<dbReference type="PROSITE" id="PS50192">
    <property type="entry name" value="T_SNARE"/>
    <property type="match status" value="1"/>
</dbReference>
<dbReference type="GO" id="GO:0006886">
    <property type="term" value="P:intracellular protein transport"/>
    <property type="evidence" value="ECO:0007669"/>
    <property type="project" value="InterPro"/>
</dbReference>
<evidence type="ECO:0000313" key="7">
    <source>
        <dbReference type="EMBL" id="KAG7764908.1"/>
    </source>
</evidence>
<keyword evidence="4" id="KW-1133">Transmembrane helix</keyword>
<dbReference type="InterPro" id="IPR006012">
    <property type="entry name" value="Syntaxin/epimorphin_CS"/>
</dbReference>
<dbReference type="SUPFAM" id="SSF47661">
    <property type="entry name" value="t-snare proteins"/>
    <property type="match status" value="1"/>
</dbReference>
<evidence type="ECO:0000313" key="8">
    <source>
        <dbReference type="Proteomes" id="UP000697297"/>
    </source>
</evidence>
<feature type="compositionally biased region" description="Polar residues" evidence="3">
    <location>
        <begin position="14"/>
        <end position="26"/>
    </location>
</feature>
<organism evidence="6 9">
    <name type="scientific">Ogataea haglerorum</name>
    <dbReference type="NCBI Taxonomy" id="1937702"/>
    <lineage>
        <taxon>Eukaryota</taxon>
        <taxon>Fungi</taxon>
        <taxon>Dikarya</taxon>
        <taxon>Ascomycota</taxon>
        <taxon>Saccharomycotina</taxon>
        <taxon>Pichiomycetes</taxon>
        <taxon>Pichiales</taxon>
        <taxon>Pichiaceae</taxon>
        <taxon>Ogataea</taxon>
    </lineage>
</organism>
<dbReference type="Gene3D" id="1.20.58.70">
    <property type="match status" value="1"/>
</dbReference>
<dbReference type="InterPro" id="IPR006011">
    <property type="entry name" value="Syntaxin_N"/>
</dbReference>
<evidence type="ECO:0000256" key="2">
    <source>
        <dbReference type="RuleBase" id="RU003858"/>
    </source>
</evidence>
<dbReference type="CDD" id="cd15840">
    <property type="entry name" value="SNARE_Qa"/>
    <property type="match status" value="1"/>
</dbReference>
<evidence type="ECO:0000256" key="3">
    <source>
        <dbReference type="SAM" id="MobiDB-lite"/>
    </source>
</evidence>